<gene>
    <name evidence="3" type="ORF">AWN90_26990</name>
</gene>
<evidence type="ECO:0000256" key="2">
    <source>
        <dbReference type="SAM" id="SignalP"/>
    </source>
</evidence>
<name>A0A164LIW6_9NOCA</name>
<dbReference type="Proteomes" id="UP000076512">
    <property type="component" value="Unassembled WGS sequence"/>
</dbReference>
<evidence type="ECO:0000313" key="3">
    <source>
        <dbReference type="EMBL" id="KZM72461.1"/>
    </source>
</evidence>
<comment type="caution">
    <text evidence="3">The sequence shown here is derived from an EMBL/GenBank/DDBJ whole genome shotgun (WGS) entry which is preliminary data.</text>
</comment>
<keyword evidence="2" id="KW-0732">Signal</keyword>
<proteinExistence type="predicted"/>
<organism evidence="3 4">
    <name type="scientific">Nocardia terpenica</name>
    <dbReference type="NCBI Taxonomy" id="455432"/>
    <lineage>
        <taxon>Bacteria</taxon>
        <taxon>Bacillati</taxon>
        <taxon>Actinomycetota</taxon>
        <taxon>Actinomycetes</taxon>
        <taxon>Mycobacteriales</taxon>
        <taxon>Nocardiaceae</taxon>
        <taxon>Nocardia</taxon>
    </lineage>
</organism>
<evidence type="ECO:0000313" key="4">
    <source>
        <dbReference type="Proteomes" id="UP000076512"/>
    </source>
</evidence>
<dbReference type="EMBL" id="LWGR01000007">
    <property type="protein sequence ID" value="KZM72461.1"/>
    <property type="molecule type" value="Genomic_DNA"/>
</dbReference>
<keyword evidence="1" id="KW-0812">Transmembrane</keyword>
<keyword evidence="1" id="KW-0472">Membrane</keyword>
<sequence>MVQVMSTVATVVMALASYVACASAMNISSVSVLAAACVLAGWLARDRKCKVRHRPIGSIQVEGRMRRIVASHKP</sequence>
<evidence type="ECO:0000256" key="1">
    <source>
        <dbReference type="SAM" id="Phobius"/>
    </source>
</evidence>
<protein>
    <submittedName>
        <fullName evidence="3">Uncharacterized protein</fullName>
    </submittedName>
</protein>
<keyword evidence="1" id="KW-1133">Transmembrane helix</keyword>
<feature type="transmembrane region" description="Helical" evidence="1">
    <location>
        <begin position="15"/>
        <end position="44"/>
    </location>
</feature>
<keyword evidence="4" id="KW-1185">Reference proteome</keyword>
<reference evidence="3 4" key="1">
    <citation type="submission" date="2016-04" db="EMBL/GenBank/DDBJ databases">
        <authorList>
            <person name="Evans L.H."/>
            <person name="Alamgir A."/>
            <person name="Owens N."/>
            <person name="Weber N.D."/>
            <person name="Virtaneva K."/>
            <person name="Barbian K."/>
            <person name="Babar A."/>
            <person name="Rosenke K."/>
        </authorList>
    </citation>
    <scope>NUCLEOTIDE SEQUENCE [LARGE SCALE GENOMIC DNA]</scope>
    <source>
        <strain evidence="3 4">IFM 0406</strain>
    </source>
</reference>
<accession>A0A164LIW6</accession>
<feature type="chain" id="PRO_5007851471" evidence="2">
    <location>
        <begin position="25"/>
        <end position="74"/>
    </location>
</feature>
<dbReference type="AlphaFoldDB" id="A0A164LIW6"/>
<feature type="signal peptide" evidence="2">
    <location>
        <begin position="1"/>
        <end position="24"/>
    </location>
</feature>